<dbReference type="SMART" id="SM00248">
    <property type="entry name" value="ANK"/>
    <property type="match status" value="3"/>
</dbReference>
<dbReference type="PROSITE" id="PS50088">
    <property type="entry name" value="ANK_REPEAT"/>
    <property type="match status" value="2"/>
</dbReference>
<name>G4TU17_SERID</name>
<dbReference type="GO" id="GO:0030011">
    <property type="term" value="P:maintenance of cell polarity"/>
    <property type="evidence" value="ECO:0007669"/>
    <property type="project" value="TreeGrafter"/>
</dbReference>
<protein>
    <submittedName>
        <fullName evidence="10">Related to SWH1-Member of an oxysterol-binding protein family</fullName>
    </submittedName>
</protein>
<feature type="compositionally biased region" description="Polar residues" evidence="8">
    <location>
        <begin position="375"/>
        <end position="390"/>
    </location>
</feature>
<reference evidence="10 11" key="1">
    <citation type="journal article" date="2011" name="PLoS Pathog.">
        <title>Endophytic Life Strategies Decoded by Genome and Transcriptome Analyses of the Mutualistic Root Symbiont Piriformospora indica.</title>
        <authorList>
            <person name="Zuccaro A."/>
            <person name="Lahrmann U."/>
            <person name="Guldener U."/>
            <person name="Langen G."/>
            <person name="Pfiffi S."/>
            <person name="Biedenkopf D."/>
            <person name="Wong P."/>
            <person name="Samans B."/>
            <person name="Grimm C."/>
            <person name="Basiewicz M."/>
            <person name="Murat C."/>
            <person name="Martin F."/>
            <person name="Kogel K.H."/>
        </authorList>
    </citation>
    <scope>NUCLEOTIDE SEQUENCE [LARGE SCALE GENOMIC DNA]</scope>
    <source>
        <strain evidence="10 11">DSM 11827</strain>
    </source>
</reference>
<evidence type="ECO:0000256" key="6">
    <source>
        <dbReference type="PROSITE-ProRule" id="PRU00023"/>
    </source>
</evidence>
<dbReference type="Pfam" id="PF01237">
    <property type="entry name" value="Oxysterol_BP"/>
    <property type="match status" value="1"/>
</dbReference>
<evidence type="ECO:0000259" key="9">
    <source>
        <dbReference type="PROSITE" id="PS50003"/>
    </source>
</evidence>
<dbReference type="GO" id="GO:0006887">
    <property type="term" value="P:exocytosis"/>
    <property type="evidence" value="ECO:0007669"/>
    <property type="project" value="TreeGrafter"/>
</dbReference>
<dbReference type="PROSITE" id="PS50297">
    <property type="entry name" value="ANK_REP_REGION"/>
    <property type="match status" value="2"/>
</dbReference>
<comment type="caution">
    <text evidence="10">The sequence shown here is derived from an EMBL/GenBank/DDBJ whole genome shotgun (WGS) entry which is preliminary data.</text>
</comment>
<comment type="similarity">
    <text evidence="1">Belongs to the OSBP family.</text>
</comment>
<dbReference type="InterPro" id="IPR002110">
    <property type="entry name" value="Ankyrin_rpt"/>
</dbReference>
<evidence type="ECO:0000256" key="1">
    <source>
        <dbReference type="ARBA" id="ARBA00008842"/>
    </source>
</evidence>
<dbReference type="SUPFAM" id="SSF144000">
    <property type="entry name" value="Oxysterol-binding protein-like"/>
    <property type="match status" value="1"/>
</dbReference>
<dbReference type="PANTHER" id="PTHR10972">
    <property type="entry name" value="OXYSTEROL-BINDING PROTEIN-RELATED"/>
    <property type="match status" value="1"/>
</dbReference>
<dbReference type="InterPro" id="IPR037239">
    <property type="entry name" value="OSBP_sf"/>
</dbReference>
<dbReference type="GO" id="GO:0006869">
    <property type="term" value="P:lipid transport"/>
    <property type="evidence" value="ECO:0007669"/>
    <property type="project" value="UniProtKB-KW"/>
</dbReference>
<dbReference type="GO" id="GO:0034727">
    <property type="term" value="P:piecemeal microautophagy of the nucleus"/>
    <property type="evidence" value="ECO:0007669"/>
    <property type="project" value="TreeGrafter"/>
</dbReference>
<dbReference type="CDD" id="cd13292">
    <property type="entry name" value="PH_Osh1p_Osh2p_yeast"/>
    <property type="match status" value="1"/>
</dbReference>
<dbReference type="GO" id="GO:0005635">
    <property type="term" value="C:nuclear envelope"/>
    <property type="evidence" value="ECO:0007669"/>
    <property type="project" value="TreeGrafter"/>
</dbReference>
<dbReference type="PROSITE" id="PS50003">
    <property type="entry name" value="PH_DOMAIN"/>
    <property type="match status" value="1"/>
</dbReference>
<dbReference type="Pfam" id="PF12796">
    <property type="entry name" value="Ank_2"/>
    <property type="match status" value="1"/>
</dbReference>
<dbReference type="AlphaFoldDB" id="G4TU17"/>
<dbReference type="Gene3D" id="1.25.40.20">
    <property type="entry name" value="Ankyrin repeat-containing domain"/>
    <property type="match status" value="2"/>
</dbReference>
<dbReference type="EMBL" id="CAFZ01000358">
    <property type="protein sequence ID" value="CCA74810.1"/>
    <property type="molecule type" value="Genomic_DNA"/>
</dbReference>
<dbReference type="Pfam" id="PF00169">
    <property type="entry name" value="PH"/>
    <property type="match status" value="1"/>
</dbReference>
<sequence length="1119" mass="125857">MPPTFQVSNDPLFKVRLLAALRNGDPAIIVPLISDINKSTRASLDSADAGAAALHLAIRCASCDTILLLLQQRPISPNAIDPPGSGTTALHLAASIGRADVVSLLLQEEEIDDTLRDAHGKTCLDVAKTKDVVRIIKDSRNVLNANYLSLLRGYIMSSVNTPPPEALTKLLQSPRVRNIDMNQMDMASGTTLLHEAVKRKDLSLIELAVRAGADVFVRDKRGRGVTEMAGKDDRTKAYLRQFTNQDTTLLEPNAVQTEEPTMRGYLTKYGNLAKGYNTRWFVLKDGMLSYYRHQDDENLACRGSLSMRNARVKTSPTDKLRFEIHASTRNGEGTPEKWYMKANHAVEVSRWVQSIQRSIEWNRRGKGADPDAASIRSTGTDQGTTRTSSSGKKRFSKAGSVLSGIKRPKVSRPDSPVPDQQDEIARDEEGDGSDEERSWTAPTDQDTPPHQDAFDLTGNTISTHLDLALQILGSGSSTSRTEESQVTLTASLSQAQTMLAEYTKMVHDRETWYKAKISRERERAAIWEDSLQKVVQQGEELEEELKKTIRQNKDQRRRSRMFEVDTEATVRQKSPRAATFTSSAEVTLGASLSPVVEKSPVMMVPTEVPASPNSAATPATFTSPPPTAMTLARRMSSTSFDSDSDEFFDAIEANALPNMHIPEVLQTHLVETAGRPWLDPETFAGYQHLRERLSLDADNRPPVSLWAVLKGCIGQDLSRISFPVFFNEPTSMLQRMAEDMEFSECLDVAAKERDPFLRIAYVAAFAMSNYSSTIGRIAKPFNPCLSETFEYARVDKQFRYISEKVIHQPPVTACMAQSPNWQYYGEVDAKNKFSGKSFEIRPTGIAHVDLKLPKDWAPNYPEVIDDPTKVTEHYSWKKVTTNVSGFILGAPTIDHYGEMTIINHRTKDKCVLTFKPRGWKARDSFEIKGQVLNARGEPQYDIAGRWSSQLVARRTGNHTADLLPDVTVNHTSQSHEFILLWRNSEKPPAPFNLTPFAITLNDCPDTLKKYLPPTDCRLRPDQRAFEEGQYERANVLKMEQEEFQRATRRRRERGEIPPHKPRWFEAKVEPDSGERYWAPLMKGSQLEYWYQREKVTKAIQAGMSAEWEGVDRIYIDSEF</sequence>
<evidence type="ECO:0000256" key="5">
    <source>
        <dbReference type="ARBA" id="ARBA00023121"/>
    </source>
</evidence>
<keyword evidence="5" id="KW-0446">Lipid-binding</keyword>
<evidence type="ECO:0000256" key="7">
    <source>
        <dbReference type="SAM" id="Coils"/>
    </source>
</evidence>
<dbReference type="Gene3D" id="2.40.160.120">
    <property type="match status" value="1"/>
</dbReference>
<dbReference type="InterPro" id="IPR036770">
    <property type="entry name" value="Ankyrin_rpt-contain_sf"/>
</dbReference>
<proteinExistence type="inferred from homology"/>
<dbReference type="GO" id="GO:0097038">
    <property type="term" value="C:perinuclear endoplasmic reticulum"/>
    <property type="evidence" value="ECO:0007669"/>
    <property type="project" value="TreeGrafter"/>
</dbReference>
<gene>
    <name evidence="10" type="ORF">PIIN_08779</name>
</gene>
<dbReference type="Proteomes" id="UP000007148">
    <property type="component" value="Unassembled WGS sequence"/>
</dbReference>
<evidence type="ECO:0000256" key="4">
    <source>
        <dbReference type="ARBA" id="ARBA00023055"/>
    </source>
</evidence>
<dbReference type="SMART" id="SM00233">
    <property type="entry name" value="PH"/>
    <property type="match status" value="1"/>
</dbReference>
<dbReference type="SUPFAM" id="SSF48403">
    <property type="entry name" value="Ankyrin repeat"/>
    <property type="match status" value="1"/>
</dbReference>
<evidence type="ECO:0000256" key="3">
    <source>
        <dbReference type="ARBA" id="ARBA00022553"/>
    </source>
</evidence>
<keyword evidence="6" id="KW-0040">ANK repeat</keyword>
<dbReference type="HOGENOM" id="CLU_001040_1_0_1"/>
<dbReference type="Gene3D" id="2.30.29.30">
    <property type="entry name" value="Pleckstrin-homology domain (PH domain)/Phosphotyrosine-binding domain (PTB)"/>
    <property type="match status" value="1"/>
</dbReference>
<organism evidence="10 11">
    <name type="scientific">Serendipita indica (strain DSM 11827)</name>
    <name type="common">Root endophyte fungus</name>
    <name type="synonym">Piriformospora indica</name>
    <dbReference type="NCBI Taxonomy" id="1109443"/>
    <lineage>
        <taxon>Eukaryota</taxon>
        <taxon>Fungi</taxon>
        <taxon>Dikarya</taxon>
        <taxon>Basidiomycota</taxon>
        <taxon>Agaricomycotina</taxon>
        <taxon>Agaricomycetes</taxon>
        <taxon>Sebacinales</taxon>
        <taxon>Serendipitaceae</taxon>
        <taxon>Serendipita</taxon>
    </lineage>
</organism>
<keyword evidence="11" id="KW-1185">Reference proteome</keyword>
<dbReference type="STRING" id="1109443.G4TU17"/>
<dbReference type="PANTHER" id="PTHR10972:SF205">
    <property type="entry name" value="OXYSTEROL-BINDING PROTEIN 1"/>
    <property type="match status" value="1"/>
</dbReference>
<dbReference type="FunFam" id="2.40.160.120:FF:000017">
    <property type="entry name" value="Oxysterol-binding protein homolog C2F12.05c"/>
    <property type="match status" value="1"/>
</dbReference>
<dbReference type="GO" id="GO:0032934">
    <property type="term" value="F:sterol binding"/>
    <property type="evidence" value="ECO:0007669"/>
    <property type="project" value="TreeGrafter"/>
</dbReference>
<keyword evidence="2" id="KW-0813">Transport</keyword>
<feature type="repeat" description="ANK" evidence="6">
    <location>
        <begin position="188"/>
        <end position="220"/>
    </location>
</feature>
<feature type="region of interest" description="Disordered" evidence="8">
    <location>
        <begin position="362"/>
        <end position="457"/>
    </location>
</feature>
<dbReference type="GO" id="GO:0005886">
    <property type="term" value="C:plasma membrane"/>
    <property type="evidence" value="ECO:0007669"/>
    <property type="project" value="TreeGrafter"/>
</dbReference>
<evidence type="ECO:0000256" key="2">
    <source>
        <dbReference type="ARBA" id="ARBA00022448"/>
    </source>
</evidence>
<dbReference type="SUPFAM" id="SSF50729">
    <property type="entry name" value="PH domain-like"/>
    <property type="match status" value="1"/>
</dbReference>
<feature type="domain" description="PH" evidence="9">
    <location>
        <begin position="259"/>
        <end position="360"/>
    </location>
</feature>
<evidence type="ECO:0000313" key="11">
    <source>
        <dbReference type="Proteomes" id="UP000007148"/>
    </source>
</evidence>
<evidence type="ECO:0000313" key="10">
    <source>
        <dbReference type="EMBL" id="CCA74810.1"/>
    </source>
</evidence>
<dbReference type="InterPro" id="IPR000648">
    <property type="entry name" value="Oxysterol-bd"/>
</dbReference>
<keyword evidence="7" id="KW-0175">Coiled coil</keyword>
<dbReference type="Pfam" id="PF00023">
    <property type="entry name" value="Ank"/>
    <property type="match status" value="1"/>
</dbReference>
<dbReference type="GO" id="GO:0005829">
    <property type="term" value="C:cytosol"/>
    <property type="evidence" value="ECO:0007669"/>
    <property type="project" value="TreeGrafter"/>
</dbReference>
<keyword evidence="3" id="KW-0597">Phosphoprotein</keyword>
<evidence type="ECO:0000256" key="8">
    <source>
        <dbReference type="SAM" id="MobiDB-lite"/>
    </source>
</evidence>
<dbReference type="eggNOG" id="KOG1737">
    <property type="taxonomic scope" value="Eukaryota"/>
</dbReference>
<dbReference type="InterPro" id="IPR011993">
    <property type="entry name" value="PH-like_dom_sf"/>
</dbReference>
<dbReference type="OrthoDB" id="1854502at2759"/>
<feature type="coiled-coil region" evidence="7">
    <location>
        <begin position="524"/>
        <end position="558"/>
    </location>
</feature>
<dbReference type="eggNOG" id="KOG0504">
    <property type="taxonomic scope" value="Eukaryota"/>
</dbReference>
<feature type="compositionally biased region" description="Acidic residues" evidence="8">
    <location>
        <begin position="420"/>
        <end position="434"/>
    </location>
</feature>
<accession>G4TU17</accession>
<dbReference type="InterPro" id="IPR001849">
    <property type="entry name" value="PH_domain"/>
</dbReference>
<feature type="repeat" description="ANK" evidence="6">
    <location>
        <begin position="85"/>
        <end position="107"/>
    </location>
</feature>
<dbReference type="InParanoid" id="G4TU17"/>
<dbReference type="FunCoup" id="G4TU17">
    <property type="interactions" value="315"/>
</dbReference>
<keyword evidence="4" id="KW-0445">Lipid transport</keyword>
<dbReference type="GO" id="GO:0006897">
    <property type="term" value="P:endocytosis"/>
    <property type="evidence" value="ECO:0007669"/>
    <property type="project" value="TreeGrafter"/>
</dbReference>
<dbReference type="OMA" id="LPEMKGW"/>